<dbReference type="AlphaFoldDB" id="A0ABD1DTG9"/>
<comment type="subcellular location">
    <subcellularLocation>
        <location evidence="1">Nucleus</location>
        <location evidence="1">Nucleolus</location>
    </subcellularLocation>
</comment>
<organism evidence="6 7">
    <name type="scientific">Culex pipiens pipiens</name>
    <name type="common">Northern house mosquito</name>
    <dbReference type="NCBI Taxonomy" id="38569"/>
    <lineage>
        <taxon>Eukaryota</taxon>
        <taxon>Metazoa</taxon>
        <taxon>Ecdysozoa</taxon>
        <taxon>Arthropoda</taxon>
        <taxon>Hexapoda</taxon>
        <taxon>Insecta</taxon>
        <taxon>Pterygota</taxon>
        <taxon>Neoptera</taxon>
        <taxon>Endopterygota</taxon>
        <taxon>Diptera</taxon>
        <taxon>Nematocera</taxon>
        <taxon>Culicoidea</taxon>
        <taxon>Culicidae</taxon>
        <taxon>Culicinae</taxon>
        <taxon>Culicini</taxon>
        <taxon>Culex</taxon>
        <taxon>Culex</taxon>
    </lineage>
</organism>
<dbReference type="Pfam" id="PF04615">
    <property type="entry name" value="Utp14"/>
    <property type="match status" value="1"/>
</dbReference>
<dbReference type="GO" id="GO:0005730">
    <property type="term" value="C:nucleolus"/>
    <property type="evidence" value="ECO:0007669"/>
    <property type="project" value="UniProtKB-SubCell"/>
</dbReference>
<name>A0ABD1DTG9_CULPP</name>
<feature type="region of interest" description="Disordered" evidence="5">
    <location>
        <begin position="495"/>
        <end position="522"/>
    </location>
</feature>
<feature type="compositionally biased region" description="Basic and acidic residues" evidence="5">
    <location>
        <begin position="385"/>
        <end position="400"/>
    </location>
</feature>
<evidence type="ECO:0008006" key="8">
    <source>
        <dbReference type="Google" id="ProtNLM"/>
    </source>
</evidence>
<dbReference type="InterPro" id="IPR006709">
    <property type="entry name" value="SSU_processome_Utp14"/>
</dbReference>
<dbReference type="PANTHER" id="PTHR14150:SF12">
    <property type="entry name" value="U3 SMALL NUCLEOLAR RNA-ASSOCIATED PROTEIN 14 HOMOLOG A"/>
    <property type="match status" value="1"/>
</dbReference>
<evidence type="ECO:0000256" key="1">
    <source>
        <dbReference type="ARBA" id="ARBA00004604"/>
    </source>
</evidence>
<feature type="compositionally biased region" description="Acidic residues" evidence="5">
    <location>
        <begin position="401"/>
        <end position="428"/>
    </location>
</feature>
<keyword evidence="3" id="KW-0597">Phosphoprotein</keyword>
<keyword evidence="4" id="KW-0539">Nucleus</keyword>
<evidence type="ECO:0000256" key="4">
    <source>
        <dbReference type="ARBA" id="ARBA00023242"/>
    </source>
</evidence>
<comment type="similarity">
    <text evidence="2">Belongs to the UTP14 family.</text>
</comment>
<evidence type="ECO:0000313" key="7">
    <source>
        <dbReference type="Proteomes" id="UP001562425"/>
    </source>
</evidence>
<comment type="caution">
    <text evidence="6">The sequence shown here is derived from an EMBL/GenBank/DDBJ whole genome shotgun (WGS) entry which is preliminary data.</text>
</comment>
<accession>A0ABD1DTG9</accession>
<reference evidence="6 7" key="1">
    <citation type="submission" date="2024-05" db="EMBL/GenBank/DDBJ databases">
        <title>Culex pipiens pipiens assembly and annotation.</title>
        <authorList>
            <person name="Alout H."/>
            <person name="Durand T."/>
        </authorList>
    </citation>
    <scope>NUCLEOTIDE SEQUENCE [LARGE SCALE GENOMIC DNA]</scope>
    <source>
        <strain evidence="6">HA-2024</strain>
        <tissue evidence="6">Whole body</tissue>
    </source>
</reference>
<proteinExistence type="inferred from homology"/>
<dbReference type="EMBL" id="JBEHCU010002985">
    <property type="protein sequence ID" value="KAL1402440.1"/>
    <property type="molecule type" value="Genomic_DNA"/>
</dbReference>
<evidence type="ECO:0000256" key="2">
    <source>
        <dbReference type="ARBA" id="ARBA00007774"/>
    </source>
</evidence>
<evidence type="ECO:0000256" key="3">
    <source>
        <dbReference type="ARBA" id="ARBA00022553"/>
    </source>
</evidence>
<sequence>MFFFVCSENPLKSMVINDRAMSDDEAINEPAHRRLLAGINSLVRTQDVSKATRTEPSAVRSEFNLFKRSVADDGERKGAQKVHVGDLVGLLKKTNKTVDLGKDLSGIKKRGKRLSKPLEKPVADRIERDTLYGKTQKKLDLWEPVVTASDVAPQTVFPLQYGKVGVEERAPQKLSQYRVKSELMVAMEELDAKYRQGEGSEEDGEGEQDQYKLTLEELREKRKEAARQRIRESYKIAKGRRLNKIKSKKFHKLMKRDKIREQIKQFEELQKTDPEAALKQLELIERQRFQERATLRHKNTGSWAKNMQIRAKYDMNVRQELAEQLSIGKELMAKKLARDDDEESSESGEEEVVLEEKNGNPWMGRRKPGEHEVEANREFTSGYRKYWEERNQTQKTKEQLEEASENDDEEQEQDSDADGDSEDSEEERELAVFKKKVKKSKALATTGWVEEDQDESPPARRKRKQPTVEDLFNDAEQLLQQRVSQKLAKIRQNMEAQPAKKFEKGQRAQKKSSSGLEFKKKASLADADVELDEGLTAQGSKAKVAKIIPPLNGLDVPHPSSTHKEETINTKAFVQVKPKHLLNAIPDLTTAGDLSEDEEDDPELAKRLTIAEAFADDDIVADFEQDKAKERERNAPQQVDTSLPGWGSWGGAGIKPKTRRKMFKKIPVLPRKDDNREKVIINEDAVVSKKLSAHLVNELPFPFTTVRDYEASLRAPLGRTFVPETAHATLVEPAVVTKMGAVIEPMKRELLLQADPAKSFRVGGKQFNKAVRKYEEFLETKESL</sequence>
<dbReference type="Proteomes" id="UP001562425">
    <property type="component" value="Unassembled WGS sequence"/>
</dbReference>
<evidence type="ECO:0000313" key="6">
    <source>
        <dbReference type="EMBL" id="KAL1402440.1"/>
    </source>
</evidence>
<feature type="region of interest" description="Disordered" evidence="5">
    <location>
        <begin position="336"/>
        <end position="467"/>
    </location>
</feature>
<gene>
    <name evidence="6" type="ORF">pipiens_006097</name>
</gene>
<feature type="compositionally biased region" description="Acidic residues" evidence="5">
    <location>
        <begin position="339"/>
        <end position="353"/>
    </location>
</feature>
<dbReference type="PANTHER" id="PTHR14150">
    <property type="entry name" value="U3 SMALL NUCLEOLAR RNA-ASSOCIATED PROTEIN 14"/>
    <property type="match status" value="1"/>
</dbReference>
<keyword evidence="7" id="KW-1185">Reference proteome</keyword>
<feature type="compositionally biased region" description="Basic and acidic residues" evidence="5">
    <location>
        <begin position="367"/>
        <end position="377"/>
    </location>
</feature>
<protein>
    <recommendedName>
        <fullName evidence="8">Smooth muscle caldesmon</fullName>
    </recommendedName>
</protein>
<evidence type="ECO:0000256" key="5">
    <source>
        <dbReference type="SAM" id="MobiDB-lite"/>
    </source>
</evidence>
<feature type="region of interest" description="Disordered" evidence="5">
    <location>
        <begin position="628"/>
        <end position="655"/>
    </location>
</feature>